<sequence>MSSRDALHLIAAFALLLSGVTSPFLAEAEEAGTTAEERSDWQRKKCDVYRQAFAEILDHVGREGVSPAFIAKNEAFIESGCLADVDACPQTKADIEVANGLTIASMNAGAASSFSPFRCRQ</sequence>
<gene>
    <name evidence="2" type="ORF">D4A92_13000</name>
</gene>
<proteinExistence type="predicted"/>
<evidence type="ECO:0008006" key="4">
    <source>
        <dbReference type="Google" id="ProtNLM"/>
    </source>
</evidence>
<dbReference type="EMBL" id="CP032405">
    <property type="protein sequence ID" value="QRF52286.1"/>
    <property type="molecule type" value="Genomic_DNA"/>
</dbReference>
<dbReference type="Proteomes" id="UP000596351">
    <property type="component" value="Chromosome"/>
</dbReference>
<reference evidence="2 3" key="1">
    <citation type="submission" date="2018-09" db="EMBL/GenBank/DDBJ databases">
        <title>Rhizobium sp. MAE2-X.</title>
        <authorList>
            <person name="Lee Y."/>
            <person name="Jeon C.O."/>
        </authorList>
    </citation>
    <scope>NUCLEOTIDE SEQUENCE [LARGE SCALE GENOMIC DNA]</scope>
    <source>
        <strain evidence="2 3">MAE2-X</strain>
    </source>
</reference>
<keyword evidence="1" id="KW-0732">Signal</keyword>
<evidence type="ECO:0000256" key="1">
    <source>
        <dbReference type="SAM" id="SignalP"/>
    </source>
</evidence>
<evidence type="ECO:0000313" key="2">
    <source>
        <dbReference type="EMBL" id="QRF52286.1"/>
    </source>
</evidence>
<evidence type="ECO:0000313" key="3">
    <source>
        <dbReference type="Proteomes" id="UP000596351"/>
    </source>
</evidence>
<feature type="chain" id="PRO_5045265630" description="DUF1311 domain-containing protein" evidence="1">
    <location>
        <begin position="27"/>
        <end position="121"/>
    </location>
</feature>
<organism evidence="2 3">
    <name type="scientific">Rhizobium rosettiformans</name>
    <dbReference type="NCBI Taxonomy" id="1368430"/>
    <lineage>
        <taxon>Bacteria</taxon>
        <taxon>Pseudomonadati</taxon>
        <taxon>Pseudomonadota</taxon>
        <taxon>Alphaproteobacteria</taxon>
        <taxon>Hyphomicrobiales</taxon>
        <taxon>Rhizobiaceae</taxon>
        <taxon>Rhizobium/Agrobacterium group</taxon>
        <taxon>Rhizobium</taxon>
    </lineage>
</organism>
<accession>A0ABX7EWA8</accession>
<name>A0ABX7EWA8_9HYPH</name>
<protein>
    <recommendedName>
        <fullName evidence="4">DUF1311 domain-containing protein</fullName>
    </recommendedName>
</protein>
<feature type="signal peptide" evidence="1">
    <location>
        <begin position="1"/>
        <end position="26"/>
    </location>
</feature>
<dbReference type="RefSeq" id="WP_203013802.1">
    <property type="nucleotide sequence ID" value="NZ_CP032405.1"/>
</dbReference>
<keyword evidence="3" id="KW-1185">Reference proteome</keyword>